<dbReference type="SUPFAM" id="SSF52540">
    <property type="entry name" value="P-loop containing nucleoside triphosphate hydrolases"/>
    <property type="match status" value="1"/>
</dbReference>
<feature type="compositionally biased region" description="Low complexity" evidence="3">
    <location>
        <begin position="132"/>
        <end position="144"/>
    </location>
</feature>
<protein>
    <submittedName>
        <fullName evidence="5">Tyrosine-protein kinase CpsD</fullName>
        <ecNumber evidence="5">2.7.10.2</ecNumber>
    </submittedName>
</protein>
<evidence type="ECO:0000259" key="4">
    <source>
        <dbReference type="Pfam" id="PF01656"/>
    </source>
</evidence>
<name>A0ABX8EPM7_9ACTN</name>
<reference evidence="5 6" key="1">
    <citation type="submission" date="2021-05" db="EMBL/GenBank/DDBJ databases">
        <title>Complete genome of Nocardioides aquaticus KCTC 9944T isolated from meromictic and hypersaline Ekho Lake, Antarctica.</title>
        <authorList>
            <person name="Hwang K."/>
            <person name="Kim K.M."/>
            <person name="Choe H."/>
        </authorList>
    </citation>
    <scope>NUCLEOTIDE SEQUENCE [LARGE SCALE GENOMIC DNA]</scope>
    <source>
        <strain evidence="5 6">KCTC 9944</strain>
    </source>
</reference>
<dbReference type="InterPro" id="IPR050625">
    <property type="entry name" value="ParA/MinD_ATPase"/>
</dbReference>
<evidence type="ECO:0000256" key="1">
    <source>
        <dbReference type="ARBA" id="ARBA00022741"/>
    </source>
</evidence>
<proteinExistence type="predicted"/>
<dbReference type="RefSeq" id="WP_214056634.1">
    <property type="nucleotide sequence ID" value="NZ_CP075371.1"/>
</dbReference>
<dbReference type="Pfam" id="PF01656">
    <property type="entry name" value="CbiA"/>
    <property type="match status" value="1"/>
</dbReference>
<evidence type="ECO:0000256" key="3">
    <source>
        <dbReference type="SAM" id="MobiDB-lite"/>
    </source>
</evidence>
<feature type="domain" description="CobQ/CobB/MinD/ParA nucleotide binding" evidence="4">
    <location>
        <begin position="161"/>
        <end position="346"/>
    </location>
</feature>
<keyword evidence="6" id="KW-1185">Reference proteome</keyword>
<keyword evidence="5" id="KW-0418">Kinase</keyword>
<keyword evidence="5" id="KW-0808">Transferase</keyword>
<dbReference type="PANTHER" id="PTHR43384:SF6">
    <property type="entry name" value="SEPTUM SITE-DETERMINING PROTEIN MIND HOMOLOG, CHLOROPLASTIC"/>
    <property type="match status" value="1"/>
</dbReference>
<dbReference type="PANTHER" id="PTHR43384">
    <property type="entry name" value="SEPTUM SITE-DETERMINING PROTEIN MIND HOMOLOG, CHLOROPLASTIC-RELATED"/>
    <property type="match status" value="1"/>
</dbReference>
<accession>A0ABX8EPM7</accession>
<feature type="region of interest" description="Disordered" evidence="3">
    <location>
        <begin position="114"/>
        <end position="144"/>
    </location>
</feature>
<dbReference type="EC" id="2.7.10.2" evidence="5"/>
<dbReference type="EMBL" id="CP075371">
    <property type="protein sequence ID" value="QVT81233.1"/>
    <property type="molecule type" value="Genomic_DNA"/>
</dbReference>
<evidence type="ECO:0000256" key="2">
    <source>
        <dbReference type="ARBA" id="ARBA00022840"/>
    </source>
</evidence>
<dbReference type="InterPro" id="IPR027417">
    <property type="entry name" value="P-loop_NTPase"/>
</dbReference>
<gene>
    <name evidence="5" type="primary">cpsD</name>
    <name evidence="5" type="ORF">ENKNEFLB_03641</name>
</gene>
<evidence type="ECO:0000313" key="5">
    <source>
        <dbReference type="EMBL" id="QVT81233.1"/>
    </source>
</evidence>
<dbReference type="InterPro" id="IPR002586">
    <property type="entry name" value="CobQ/CobB/MinD/ParA_Nub-bd_dom"/>
</dbReference>
<organism evidence="5 6">
    <name type="scientific">Nocardioides aquaticus</name>
    <dbReference type="NCBI Taxonomy" id="160826"/>
    <lineage>
        <taxon>Bacteria</taxon>
        <taxon>Bacillati</taxon>
        <taxon>Actinomycetota</taxon>
        <taxon>Actinomycetes</taxon>
        <taxon>Propionibacteriales</taxon>
        <taxon>Nocardioidaceae</taxon>
        <taxon>Nocardioides</taxon>
    </lineage>
</organism>
<keyword evidence="1" id="KW-0547">Nucleotide-binding</keyword>
<feature type="compositionally biased region" description="Basic residues" evidence="3">
    <location>
        <begin position="416"/>
        <end position="437"/>
    </location>
</feature>
<dbReference type="GO" id="GO:0004715">
    <property type="term" value="F:non-membrane spanning protein tyrosine kinase activity"/>
    <property type="evidence" value="ECO:0007669"/>
    <property type="project" value="UniProtKB-EC"/>
</dbReference>
<dbReference type="Proteomes" id="UP000679307">
    <property type="component" value="Chromosome"/>
</dbReference>
<evidence type="ECO:0000313" key="6">
    <source>
        <dbReference type="Proteomes" id="UP000679307"/>
    </source>
</evidence>
<feature type="region of interest" description="Disordered" evidence="3">
    <location>
        <begin position="412"/>
        <end position="437"/>
    </location>
</feature>
<dbReference type="Gene3D" id="3.40.50.300">
    <property type="entry name" value="P-loop containing nucleotide triphosphate hydrolases"/>
    <property type="match status" value="1"/>
</dbReference>
<sequence length="437" mass="44541">MIVVLVVAAGAAWESPALRELGDDPGIVVLKRCVDVDDLLATAAAGQADVAVVALDAPGLDGPAVDHLLRHDVRPVAVVPRGPDGAARLRAGRLGIRVVVDEGDVAGLPEAVLGAARGDGGGDGDGDGDGGTAAPAATPDQDDAPVVAAPAGRPGRVLAVWGPPGAPGRSTVAAGMAAELARRGRRVLLVDADTHAASQAQQLGVLDEVSGLLAAARLAGTGHLEDEVATVQRSLDPRLAVVTGLPRPDRWREVRAGVVETLLRAARRHGDVVVDTAAPLEADHGADLSGRGGRNQATTEALGAADEVLVVGAADPVGLARLARALVELRETVGPVGVRVLLNRMRPGLGWSESEVAAMVSGFGRSTSLHFLPHDLAAVDRALVTGRTLVEGGDSALLRALGAVVDAVEPGSVHRQAARRPAGRGVRRGARRGRRIR</sequence>
<keyword evidence="2" id="KW-0067">ATP-binding</keyword>